<feature type="compositionally biased region" description="Basic and acidic residues" evidence="1">
    <location>
        <begin position="1"/>
        <end position="13"/>
    </location>
</feature>
<dbReference type="InterPro" id="IPR014996">
    <property type="entry name" value="AcaB"/>
</dbReference>
<dbReference type="AlphaFoldDB" id="A0A1I7BCW5"/>
<organism evidence="2 3">
    <name type="scientific">Paraburkholderia aspalathi</name>
    <dbReference type="NCBI Taxonomy" id="1324617"/>
    <lineage>
        <taxon>Bacteria</taxon>
        <taxon>Pseudomonadati</taxon>
        <taxon>Pseudomonadota</taxon>
        <taxon>Betaproteobacteria</taxon>
        <taxon>Burkholderiales</taxon>
        <taxon>Burkholderiaceae</taxon>
        <taxon>Paraburkholderia</taxon>
    </lineage>
</organism>
<feature type="region of interest" description="Disordered" evidence="1">
    <location>
        <begin position="1"/>
        <end position="25"/>
    </location>
</feature>
<evidence type="ECO:0000313" key="2">
    <source>
        <dbReference type="EMBL" id="SFT85043.1"/>
    </source>
</evidence>
<dbReference type="NCBIfam" id="TIGR03761">
    <property type="entry name" value="ICE_PFL4669"/>
    <property type="match status" value="1"/>
</dbReference>
<accession>A0A1I7BCW5</accession>
<dbReference type="EMBL" id="FPBH01000004">
    <property type="protein sequence ID" value="SFT85043.1"/>
    <property type="molecule type" value="Genomic_DNA"/>
</dbReference>
<gene>
    <name evidence="2" type="ORF">SAMN05192563_1004367</name>
</gene>
<feature type="compositionally biased region" description="Low complexity" evidence="1">
    <location>
        <begin position="14"/>
        <end position="25"/>
    </location>
</feature>
<evidence type="ECO:0000256" key="1">
    <source>
        <dbReference type="SAM" id="MobiDB-lite"/>
    </source>
</evidence>
<dbReference type="OrthoDB" id="8524550at2"/>
<reference evidence="2 3" key="1">
    <citation type="submission" date="2016-10" db="EMBL/GenBank/DDBJ databases">
        <authorList>
            <person name="de Groot N.N."/>
        </authorList>
    </citation>
    <scope>NUCLEOTIDE SEQUENCE [LARGE SCALE GENOMIC DNA]</scope>
    <source>
        <strain evidence="2 3">LMG 27731</strain>
    </source>
</reference>
<dbReference type="Proteomes" id="UP000198844">
    <property type="component" value="Unassembled WGS sequence"/>
</dbReference>
<dbReference type="RefSeq" id="WP_093633946.1">
    <property type="nucleotide sequence ID" value="NZ_FPBH01000004.1"/>
</dbReference>
<proteinExistence type="predicted"/>
<sequence>MDTSSAHHDHVDPAADASADPAADLSADLSAGHAADPSVDAFSRSASSPFADGYDLDAERAVLAHLIAEDDPDPADPLFSRYQLFLEREDALNHMRETHALRQGSDSLVRPHEAQEISRIGQLGSDGADRMRLHTRDAMRLFLGRSIAPGEQGHPMAGGRRVAASLRALWSLSGNDNPYADWKLIEIAERIAGIRRANELEQQHARQLLDAARDKGLEYSVLQSREPAQVSLGFGSPYGYMIVMLLVELDYLVRLVRSAVLRDLMSSTEGFRRIGSARHRCLSVFHFAVHCQRVLTRAELLPLSRIDFLPNADTAARQRVEAARALLGVLPRDVFTGAHEPRHSRRRVSRLSDAELRLLDTVPLSGDDAVADAAAAALVQ</sequence>
<evidence type="ECO:0000313" key="3">
    <source>
        <dbReference type="Proteomes" id="UP000198844"/>
    </source>
</evidence>
<dbReference type="Pfam" id="PF08900">
    <property type="entry name" value="AcaB"/>
    <property type="match status" value="1"/>
</dbReference>
<name>A0A1I7BCW5_9BURK</name>
<protein>
    <submittedName>
        <fullName evidence="2">Integrating conjugative element protein, PFL_4669 family</fullName>
    </submittedName>
</protein>